<reference evidence="2 3" key="1">
    <citation type="submission" date="2016-10" db="EMBL/GenBank/DDBJ databases">
        <authorList>
            <person name="de Groot N.N."/>
        </authorList>
    </citation>
    <scope>NUCLEOTIDE SEQUENCE [LARGE SCALE GENOMIC DNA]</scope>
    <source>
        <strain evidence="2 3">Nm1</strain>
    </source>
</reference>
<accession>A0A1H3LT08</accession>
<proteinExistence type="predicted"/>
<dbReference type="OrthoDB" id="5292533at2"/>
<organism evidence="2 3">
    <name type="scientific">Nitrosomonas halophila</name>
    <dbReference type="NCBI Taxonomy" id="44576"/>
    <lineage>
        <taxon>Bacteria</taxon>
        <taxon>Pseudomonadati</taxon>
        <taxon>Pseudomonadota</taxon>
        <taxon>Betaproteobacteria</taxon>
        <taxon>Nitrosomonadales</taxon>
        <taxon>Nitrosomonadaceae</taxon>
        <taxon>Nitrosomonas</taxon>
    </lineage>
</organism>
<dbReference type="SUPFAM" id="SSF51735">
    <property type="entry name" value="NAD(P)-binding Rossmann-fold domains"/>
    <property type="match status" value="1"/>
</dbReference>
<dbReference type="Proteomes" id="UP000198640">
    <property type="component" value="Unassembled WGS sequence"/>
</dbReference>
<dbReference type="Gene3D" id="3.40.50.720">
    <property type="entry name" value="NAD(P)-binding Rossmann-like Domain"/>
    <property type="match status" value="1"/>
</dbReference>
<name>A0A1H3LT08_9PROT</name>
<dbReference type="STRING" id="44576.SAMN05421881_105218"/>
<gene>
    <name evidence="2" type="ORF">SAMN05421881_105218</name>
</gene>
<feature type="domain" description="DUF1731" evidence="1">
    <location>
        <begin position="80"/>
        <end position="127"/>
    </location>
</feature>
<keyword evidence="3" id="KW-1185">Reference proteome</keyword>
<dbReference type="InterPro" id="IPR036291">
    <property type="entry name" value="NAD(P)-bd_dom_sf"/>
</dbReference>
<evidence type="ECO:0000259" key="1">
    <source>
        <dbReference type="Pfam" id="PF08338"/>
    </source>
</evidence>
<evidence type="ECO:0000313" key="2">
    <source>
        <dbReference type="EMBL" id="SDY67476.1"/>
    </source>
</evidence>
<dbReference type="RefSeq" id="WP_090415111.1">
    <property type="nucleotide sequence ID" value="NZ_FNOY01000052.1"/>
</dbReference>
<dbReference type="PANTHER" id="PTHR11092:SF0">
    <property type="entry name" value="EPIMERASE FAMILY PROTEIN SDR39U1"/>
    <property type="match status" value="1"/>
</dbReference>
<dbReference type="InterPro" id="IPR013549">
    <property type="entry name" value="DUF1731"/>
</dbReference>
<sequence length="133" mass="14582">MANYPIYFKLWVLGLGGPVGDGRQWLPWIHIDDLVGVFLAAVLDSRYHGPINAVAPNPVRYHAFAAALGQALHRPAFLPVPAWVLKLVLGEAAALALNSYHVVPARLLQEYDFKFQYADLPAALADLVGQDKP</sequence>
<dbReference type="EMBL" id="FNOY01000052">
    <property type="protein sequence ID" value="SDY67476.1"/>
    <property type="molecule type" value="Genomic_DNA"/>
</dbReference>
<evidence type="ECO:0000313" key="3">
    <source>
        <dbReference type="Proteomes" id="UP000198640"/>
    </source>
</evidence>
<dbReference type="Pfam" id="PF08338">
    <property type="entry name" value="DUF1731"/>
    <property type="match status" value="1"/>
</dbReference>
<dbReference type="PANTHER" id="PTHR11092">
    <property type="entry name" value="SUGAR NUCLEOTIDE EPIMERASE RELATED"/>
    <property type="match status" value="1"/>
</dbReference>
<protein>
    <recommendedName>
        <fullName evidence="1">DUF1731 domain-containing protein</fullName>
    </recommendedName>
</protein>
<dbReference type="AlphaFoldDB" id="A0A1H3LT08"/>